<dbReference type="InterPro" id="IPR045312">
    <property type="entry name" value="PCBER-like"/>
</dbReference>
<dbReference type="EMBL" id="JAUJLE010000179">
    <property type="protein sequence ID" value="KAK0971213.1"/>
    <property type="molecule type" value="Genomic_DNA"/>
</dbReference>
<keyword evidence="1" id="KW-0521">NADP</keyword>
<evidence type="ECO:0000313" key="4">
    <source>
        <dbReference type="EMBL" id="KAK0971213.1"/>
    </source>
</evidence>
<protein>
    <recommendedName>
        <fullName evidence="3">NmrA-like domain-containing protein</fullName>
    </recommendedName>
</protein>
<reference evidence="4" key="1">
    <citation type="submission" date="2023-06" db="EMBL/GenBank/DDBJ databases">
        <title>Black Yeasts Isolated from many extreme environments.</title>
        <authorList>
            <person name="Coleine C."/>
            <person name="Stajich J.E."/>
            <person name="Selbmann L."/>
        </authorList>
    </citation>
    <scope>NUCLEOTIDE SEQUENCE</scope>
    <source>
        <strain evidence="4">CCFEE 5200</strain>
    </source>
</reference>
<dbReference type="Gene3D" id="3.40.50.720">
    <property type="entry name" value="NAD(P)-binding Rossmann-like Domain"/>
    <property type="match status" value="1"/>
</dbReference>
<evidence type="ECO:0000259" key="3">
    <source>
        <dbReference type="Pfam" id="PF05368"/>
    </source>
</evidence>
<accession>A0AAN6K9K0</accession>
<dbReference type="AlphaFoldDB" id="A0AAN6K9K0"/>
<comment type="caution">
    <text evidence="4">The sequence shown here is derived from an EMBL/GenBank/DDBJ whole genome shotgun (WGS) entry which is preliminary data.</text>
</comment>
<evidence type="ECO:0000313" key="5">
    <source>
        <dbReference type="Proteomes" id="UP001175353"/>
    </source>
</evidence>
<sequence>MSSNYITKVAIVGAGGRSGGPMASELLKTGRHTVTAITRGDSTSTLPPGVQTAKVNYDDQASLVTALQGQDALIITMGTQAPPDTQSKLLRAAAEAGVPWVLPNEWSPDTTNAGLCKDVFIFAKVGAVREEIRKLGVSSYLAVTTGFWYEWSLAIPDAFGFDFAKKTATLFDEGETRMDISTWPQVGRAVAALLSLPVKAEGGEACLDHYRDGNVYVSSFCVSQRDMLASVLRVTGDKESDWTIKKESAVERFEAAREAMQKGDRSAFARWMYTRVFYPDGSGEYGKTKGLANGALKLPEESIDEATKAAMERARTNPHAQARRGLKV</sequence>
<dbReference type="InterPro" id="IPR036291">
    <property type="entry name" value="NAD(P)-bd_dom_sf"/>
</dbReference>
<dbReference type="InterPro" id="IPR051609">
    <property type="entry name" value="NmrA/Isoflavone_reductase-like"/>
</dbReference>
<dbReference type="SUPFAM" id="SSF51735">
    <property type="entry name" value="NAD(P)-binding Rossmann-fold domains"/>
    <property type="match status" value="1"/>
</dbReference>
<dbReference type="InterPro" id="IPR008030">
    <property type="entry name" value="NmrA-like"/>
</dbReference>
<keyword evidence="2" id="KW-0560">Oxidoreductase</keyword>
<keyword evidence="5" id="KW-1185">Reference proteome</keyword>
<organism evidence="4 5">
    <name type="scientific">Friedmanniomyces endolithicus</name>
    <dbReference type="NCBI Taxonomy" id="329885"/>
    <lineage>
        <taxon>Eukaryota</taxon>
        <taxon>Fungi</taxon>
        <taxon>Dikarya</taxon>
        <taxon>Ascomycota</taxon>
        <taxon>Pezizomycotina</taxon>
        <taxon>Dothideomycetes</taxon>
        <taxon>Dothideomycetidae</taxon>
        <taxon>Mycosphaerellales</taxon>
        <taxon>Teratosphaeriaceae</taxon>
        <taxon>Friedmanniomyces</taxon>
    </lineage>
</organism>
<dbReference type="Proteomes" id="UP001175353">
    <property type="component" value="Unassembled WGS sequence"/>
</dbReference>
<dbReference type="Gene3D" id="3.90.25.10">
    <property type="entry name" value="UDP-galactose 4-epimerase, domain 1"/>
    <property type="match status" value="1"/>
</dbReference>
<dbReference type="CDD" id="cd05259">
    <property type="entry name" value="PCBER_SDR_a"/>
    <property type="match status" value="1"/>
</dbReference>
<proteinExistence type="predicted"/>
<name>A0AAN6K9K0_9PEZI</name>
<gene>
    <name evidence="4" type="ORF">LTR91_015597</name>
</gene>
<dbReference type="PANTHER" id="PTHR47706">
    <property type="entry name" value="NMRA-LIKE FAMILY PROTEIN"/>
    <property type="match status" value="1"/>
</dbReference>
<dbReference type="Pfam" id="PF05368">
    <property type="entry name" value="NmrA"/>
    <property type="match status" value="1"/>
</dbReference>
<evidence type="ECO:0000256" key="1">
    <source>
        <dbReference type="ARBA" id="ARBA00022857"/>
    </source>
</evidence>
<feature type="domain" description="NmrA-like" evidence="3">
    <location>
        <begin position="8"/>
        <end position="142"/>
    </location>
</feature>
<dbReference type="GO" id="GO:0016491">
    <property type="term" value="F:oxidoreductase activity"/>
    <property type="evidence" value="ECO:0007669"/>
    <property type="project" value="UniProtKB-KW"/>
</dbReference>
<dbReference type="PANTHER" id="PTHR47706:SF7">
    <property type="entry name" value="CIPA-LIKE, PUTATIVE (AFU_ORTHOLOGUE AFUA_1G01630)-RELATED"/>
    <property type="match status" value="1"/>
</dbReference>
<evidence type="ECO:0000256" key="2">
    <source>
        <dbReference type="ARBA" id="ARBA00023002"/>
    </source>
</evidence>